<keyword evidence="2 5" id="KW-0238">DNA-binding</keyword>
<evidence type="ECO:0000256" key="3">
    <source>
        <dbReference type="ARBA" id="ARBA00023163"/>
    </source>
</evidence>
<dbReference type="SMART" id="SM00342">
    <property type="entry name" value="HTH_ARAC"/>
    <property type="match status" value="1"/>
</dbReference>
<dbReference type="AlphaFoldDB" id="A0A1M4YCF9"/>
<dbReference type="Pfam" id="PF12833">
    <property type="entry name" value="HTH_18"/>
    <property type="match status" value="1"/>
</dbReference>
<proteinExistence type="predicted"/>
<dbReference type="PROSITE" id="PS00041">
    <property type="entry name" value="HTH_ARAC_FAMILY_1"/>
    <property type="match status" value="1"/>
</dbReference>
<dbReference type="InterPro" id="IPR053142">
    <property type="entry name" value="PchR_regulatory_protein"/>
</dbReference>
<name>A0A1M4YCF9_9FIRM</name>
<dbReference type="PANTHER" id="PTHR47893:SF1">
    <property type="entry name" value="REGULATORY PROTEIN PCHR"/>
    <property type="match status" value="1"/>
</dbReference>
<dbReference type="RefSeq" id="WP_072976991.1">
    <property type="nucleotide sequence ID" value="NZ_FQTY01000016.1"/>
</dbReference>
<dbReference type="STRING" id="1123404.SAMN02745784_02594"/>
<evidence type="ECO:0000259" key="4">
    <source>
        <dbReference type="PROSITE" id="PS01124"/>
    </source>
</evidence>
<evidence type="ECO:0000256" key="1">
    <source>
        <dbReference type="ARBA" id="ARBA00023015"/>
    </source>
</evidence>
<dbReference type="InterPro" id="IPR018062">
    <property type="entry name" value="HTH_AraC-typ_CS"/>
</dbReference>
<dbReference type="GO" id="GO:0003700">
    <property type="term" value="F:DNA-binding transcription factor activity"/>
    <property type="evidence" value="ECO:0007669"/>
    <property type="project" value="InterPro"/>
</dbReference>
<dbReference type="InterPro" id="IPR020449">
    <property type="entry name" value="Tscrpt_reg_AraC-type_HTH"/>
</dbReference>
<evidence type="ECO:0000313" key="5">
    <source>
        <dbReference type="EMBL" id="SHF03298.1"/>
    </source>
</evidence>
<dbReference type="PRINTS" id="PR00032">
    <property type="entry name" value="HTHARAC"/>
</dbReference>
<dbReference type="InterPro" id="IPR009057">
    <property type="entry name" value="Homeodomain-like_sf"/>
</dbReference>
<keyword evidence="3" id="KW-0804">Transcription</keyword>
<dbReference type="Proteomes" id="UP000184114">
    <property type="component" value="Unassembled WGS sequence"/>
</dbReference>
<gene>
    <name evidence="5" type="ORF">SAMN02745784_02594</name>
</gene>
<feature type="domain" description="HTH araC/xylS-type" evidence="4">
    <location>
        <begin position="229"/>
        <end position="327"/>
    </location>
</feature>
<evidence type="ECO:0000313" key="6">
    <source>
        <dbReference type="Proteomes" id="UP000184114"/>
    </source>
</evidence>
<dbReference type="PROSITE" id="PS01124">
    <property type="entry name" value="HTH_ARAC_FAMILY_2"/>
    <property type="match status" value="1"/>
</dbReference>
<keyword evidence="1" id="KW-0805">Transcription regulation</keyword>
<dbReference type="SUPFAM" id="SSF46689">
    <property type="entry name" value="Homeodomain-like"/>
    <property type="match status" value="2"/>
</dbReference>
<accession>A0A1M4YCF9</accession>
<evidence type="ECO:0000256" key="2">
    <source>
        <dbReference type="ARBA" id="ARBA00023125"/>
    </source>
</evidence>
<protein>
    <submittedName>
        <fullName evidence="5">AraC-type DNA-binding protein</fullName>
    </submittedName>
</protein>
<dbReference type="GO" id="GO:0043565">
    <property type="term" value="F:sequence-specific DNA binding"/>
    <property type="evidence" value="ECO:0007669"/>
    <property type="project" value="InterPro"/>
</dbReference>
<dbReference type="InterPro" id="IPR018060">
    <property type="entry name" value="HTH_AraC"/>
</dbReference>
<keyword evidence="6" id="KW-1185">Reference proteome</keyword>
<organism evidence="5 6">
    <name type="scientific">Tissierella praeacuta DSM 18095</name>
    <dbReference type="NCBI Taxonomy" id="1123404"/>
    <lineage>
        <taxon>Bacteria</taxon>
        <taxon>Bacillati</taxon>
        <taxon>Bacillota</taxon>
        <taxon>Tissierellia</taxon>
        <taxon>Tissierellales</taxon>
        <taxon>Tissierellaceae</taxon>
        <taxon>Tissierella</taxon>
    </lineage>
</organism>
<reference evidence="6" key="1">
    <citation type="submission" date="2016-11" db="EMBL/GenBank/DDBJ databases">
        <authorList>
            <person name="Varghese N."/>
            <person name="Submissions S."/>
        </authorList>
    </citation>
    <scope>NUCLEOTIDE SEQUENCE [LARGE SCALE GENOMIC DNA]</scope>
    <source>
        <strain evidence="6">DSM 18095</strain>
    </source>
</reference>
<sequence length="331" mass="38898">MRNGINIIDTYFKQMEKKCACKLSDELIGTKYSISKNIGKGTITRIIIDEGLEIAYWDNSATMEWSFNNEKYGSNIIEISYCYKGKVEIETFPNKKKYFLENGDMAFYRMQNYIEKFKFSYEDFGAVSMHIDLNKIKGSLNPIWGAKVILEWEELIDNIYSKDILNIEKAPYNIKLAAKEIRDMKIVNMMDYIKIKFKALELFMLCLQFKVGRNYNIDNFTKEEVDIIYRAESIILENLQEPPSLQGLSKDLNITIYKLQKGFKEIMGSTVYEYIRRARVERSKILLKDTDSPIICIANKIGYENPSKFSNAFKNYTNMTPTEYRNKKYRE</sequence>
<dbReference type="PANTHER" id="PTHR47893">
    <property type="entry name" value="REGULATORY PROTEIN PCHR"/>
    <property type="match status" value="1"/>
</dbReference>
<dbReference type="Gene3D" id="1.10.10.60">
    <property type="entry name" value="Homeodomain-like"/>
    <property type="match status" value="2"/>
</dbReference>
<dbReference type="EMBL" id="FQTY01000016">
    <property type="protein sequence ID" value="SHF03298.1"/>
    <property type="molecule type" value="Genomic_DNA"/>
</dbReference>
<dbReference type="GeneID" id="90995848"/>